<dbReference type="EMBL" id="CP139487">
    <property type="protein sequence ID" value="WPU66649.1"/>
    <property type="molecule type" value="Genomic_DNA"/>
</dbReference>
<dbReference type="RefSeq" id="WP_321399075.1">
    <property type="nucleotide sequence ID" value="NZ_CP139487.1"/>
</dbReference>
<accession>A0AAX4HTG4</accession>
<dbReference type="AlphaFoldDB" id="A0AAX4HTG4"/>
<evidence type="ECO:0000313" key="2">
    <source>
        <dbReference type="Proteomes" id="UP001324634"/>
    </source>
</evidence>
<name>A0AAX4HTG4_9BACT</name>
<keyword evidence="2" id="KW-1185">Reference proteome</keyword>
<sequence length="93" mass="10979">MNKELPEIYDHMTKLMRTSVENNNFKYQFLINADQKEYNWALPKVRSQILSNICKNSRQKAILKNYSANIVYSYENVKGQSLGEFMVKPDHCN</sequence>
<evidence type="ECO:0000313" key="1">
    <source>
        <dbReference type="EMBL" id="WPU66649.1"/>
    </source>
</evidence>
<dbReference type="Proteomes" id="UP001324634">
    <property type="component" value="Chromosome"/>
</dbReference>
<reference evidence="1 2" key="1">
    <citation type="submission" date="2023-11" db="EMBL/GenBank/DDBJ databases">
        <title>Peredibacter starrii A3.12.</title>
        <authorList>
            <person name="Mitchell R.J."/>
        </authorList>
    </citation>
    <scope>NUCLEOTIDE SEQUENCE [LARGE SCALE GENOMIC DNA]</scope>
    <source>
        <strain evidence="1 2">A3.12</strain>
    </source>
</reference>
<organism evidence="1 2">
    <name type="scientific">Peredibacter starrii</name>
    <dbReference type="NCBI Taxonomy" id="28202"/>
    <lineage>
        <taxon>Bacteria</taxon>
        <taxon>Pseudomonadati</taxon>
        <taxon>Bdellovibrionota</taxon>
        <taxon>Bacteriovoracia</taxon>
        <taxon>Bacteriovoracales</taxon>
        <taxon>Bacteriovoracaceae</taxon>
        <taxon>Peredibacter</taxon>
    </lineage>
</organism>
<dbReference type="KEGG" id="psti:SOO65_07815"/>
<gene>
    <name evidence="1" type="ORF">SOO65_07815</name>
</gene>
<protein>
    <submittedName>
        <fullName evidence="1">Uncharacterized protein</fullName>
    </submittedName>
</protein>
<proteinExistence type="predicted"/>